<dbReference type="AlphaFoldDB" id="A0A7M7KVD3"/>
<evidence type="ECO:0000256" key="1">
    <source>
        <dbReference type="SAM" id="SignalP"/>
    </source>
</evidence>
<feature type="chain" id="PRO_5029855609" evidence="1">
    <location>
        <begin position="22"/>
        <end position="410"/>
    </location>
</feature>
<dbReference type="EnsemblMetazoa" id="XM_022816821">
    <property type="protein sequence ID" value="XP_022672556"/>
    <property type="gene ID" value="LOC111255156"/>
</dbReference>
<dbReference type="RefSeq" id="XP_022672556.1">
    <property type="nucleotide sequence ID" value="XM_022816821.1"/>
</dbReference>
<reference evidence="2" key="1">
    <citation type="submission" date="2021-01" db="UniProtKB">
        <authorList>
            <consortium name="EnsemblMetazoa"/>
        </authorList>
    </citation>
    <scope>IDENTIFICATION</scope>
</reference>
<evidence type="ECO:0000313" key="3">
    <source>
        <dbReference type="Proteomes" id="UP000594260"/>
    </source>
</evidence>
<protein>
    <submittedName>
        <fullName evidence="2">Uncharacterized protein</fullName>
    </submittedName>
</protein>
<accession>A0A7M7KVD3</accession>
<dbReference type="Gene3D" id="1.10.132.110">
    <property type="entry name" value="Serum amyloid A protein"/>
    <property type="match status" value="1"/>
</dbReference>
<sequence>MRRSGVIFFLQVAVLMAASTCNPIFVRWDEFALCLRRRLKRNFSPNVVCATRKMASNFRRTIRCPSCELFFHCQANYEAVFHCSQASEALQTAEVFSDCREFAQFGGPASGVSARQEANLVGRRGGDCVEEYLTKAPNFSLMALFGLGISGRCQWNPFLETCASNAGEVIASADYPPLPTSTLRPETFHRPTYMHHKYSQMGSSEANNKLFSLTSLINFTQPLLSGLGQKPPQKSPGIIETLQALHAIKDKLPVFNTGSSSHSTAPHAETNDIIHAASYQNEPHTAFPVNDSGKPYNPLVFTVQPLMQSTPITNSLDAPGVADNNSNNVTSTSLEPNDPWLSGIALALGSFFGKPPVLPGNAKHFSNPEAQIQVAYHQRPEPVPIPLNPVSAVGHTPPATLSGGSANKCR</sequence>
<proteinExistence type="predicted"/>
<keyword evidence="3" id="KW-1185">Reference proteome</keyword>
<feature type="signal peptide" evidence="1">
    <location>
        <begin position="1"/>
        <end position="21"/>
    </location>
</feature>
<organism evidence="2 3">
    <name type="scientific">Varroa destructor</name>
    <name type="common">Honeybee mite</name>
    <dbReference type="NCBI Taxonomy" id="109461"/>
    <lineage>
        <taxon>Eukaryota</taxon>
        <taxon>Metazoa</taxon>
        <taxon>Ecdysozoa</taxon>
        <taxon>Arthropoda</taxon>
        <taxon>Chelicerata</taxon>
        <taxon>Arachnida</taxon>
        <taxon>Acari</taxon>
        <taxon>Parasitiformes</taxon>
        <taxon>Mesostigmata</taxon>
        <taxon>Gamasina</taxon>
        <taxon>Dermanyssoidea</taxon>
        <taxon>Varroidae</taxon>
        <taxon>Varroa</taxon>
    </lineage>
</organism>
<evidence type="ECO:0000313" key="2">
    <source>
        <dbReference type="EnsemblMetazoa" id="XP_022672556"/>
    </source>
</evidence>
<dbReference type="GeneID" id="111255156"/>
<dbReference type="Proteomes" id="UP000594260">
    <property type="component" value="Unplaced"/>
</dbReference>
<keyword evidence="1" id="KW-0732">Signal</keyword>
<name>A0A7M7KVD3_VARDE</name>